<name>A0A562K594_9BACI</name>
<dbReference type="SUPFAM" id="SSF53335">
    <property type="entry name" value="S-adenosyl-L-methionine-dependent methyltransferases"/>
    <property type="match status" value="1"/>
</dbReference>
<dbReference type="InterPro" id="IPR029063">
    <property type="entry name" value="SAM-dependent_MTases_sf"/>
</dbReference>
<dbReference type="OrthoDB" id="5329963at2"/>
<accession>A0A562K594</accession>
<dbReference type="Proteomes" id="UP000318667">
    <property type="component" value="Unassembled WGS sequence"/>
</dbReference>
<evidence type="ECO:0008006" key="3">
    <source>
        <dbReference type="Google" id="ProtNLM"/>
    </source>
</evidence>
<reference evidence="1 2" key="1">
    <citation type="journal article" date="2015" name="Stand. Genomic Sci.">
        <title>Genomic Encyclopedia of Bacterial and Archaeal Type Strains, Phase III: the genomes of soil and plant-associated and newly described type strains.</title>
        <authorList>
            <person name="Whitman W.B."/>
            <person name="Woyke T."/>
            <person name="Klenk H.P."/>
            <person name="Zhou Y."/>
            <person name="Lilburn T.G."/>
            <person name="Beck B.J."/>
            <person name="De Vos P."/>
            <person name="Vandamme P."/>
            <person name="Eisen J.A."/>
            <person name="Garrity G."/>
            <person name="Hugenholtz P."/>
            <person name="Kyrpides N.C."/>
        </authorList>
    </citation>
    <scope>NUCLEOTIDE SEQUENCE [LARGE SCALE GENOMIC DNA]</scope>
    <source>
        <strain evidence="1 2">CGMCC 1.10115</strain>
    </source>
</reference>
<organism evidence="1 2">
    <name type="scientific">Cytobacillus oceanisediminis</name>
    <dbReference type="NCBI Taxonomy" id="665099"/>
    <lineage>
        <taxon>Bacteria</taxon>
        <taxon>Bacillati</taxon>
        <taxon>Bacillota</taxon>
        <taxon>Bacilli</taxon>
        <taxon>Bacillales</taxon>
        <taxon>Bacillaceae</taxon>
        <taxon>Cytobacillus</taxon>
    </lineage>
</organism>
<protein>
    <recommendedName>
        <fullName evidence="3">Methyltransferase</fullName>
    </recommendedName>
</protein>
<proteinExistence type="predicted"/>
<dbReference type="EMBL" id="VLKI01000001">
    <property type="protein sequence ID" value="TWH90567.1"/>
    <property type="molecule type" value="Genomic_DNA"/>
</dbReference>
<dbReference type="GeneID" id="65401317"/>
<dbReference type="AlphaFoldDB" id="A0A562K594"/>
<sequence>MEDKDRELQEFWRNNLKLPNKLTKEEILRFWLLESKPYRIRPETVKKYSEKFNINFLIETGTYQGAMVEANLNNFTKIISIELEENLYKAAKLKFSNYPHVKIVYGDSAKVLREILKFIHVPCIFWLDGHYVPDSLDTARGESDTPIMEELNQILSHHVRDHVILIDDARCFIGPNPVLNDYPTIQELRTFVGKKRPDLKFQVEDDIIRIHP</sequence>
<dbReference type="Gene3D" id="3.40.50.150">
    <property type="entry name" value="Vaccinia Virus protein VP39"/>
    <property type="match status" value="1"/>
</dbReference>
<comment type="caution">
    <text evidence="1">The sequence shown here is derived from an EMBL/GenBank/DDBJ whole genome shotgun (WGS) entry which is preliminary data.</text>
</comment>
<evidence type="ECO:0000313" key="1">
    <source>
        <dbReference type="EMBL" id="TWH90567.1"/>
    </source>
</evidence>
<dbReference type="RefSeq" id="WP_144538688.1">
    <property type="nucleotide sequence ID" value="NZ_CBCSDC010000029.1"/>
</dbReference>
<keyword evidence="2" id="KW-1185">Reference proteome</keyword>
<evidence type="ECO:0000313" key="2">
    <source>
        <dbReference type="Proteomes" id="UP000318667"/>
    </source>
</evidence>
<gene>
    <name evidence="1" type="ORF">IQ19_00010</name>
</gene>